<evidence type="ECO:0000313" key="3">
    <source>
        <dbReference type="EnsemblMetazoa" id="AMAM002671-PA"/>
    </source>
</evidence>
<keyword evidence="4" id="KW-1185">Reference proteome</keyword>
<feature type="region of interest" description="Disordered" evidence="1">
    <location>
        <begin position="71"/>
        <end position="100"/>
    </location>
</feature>
<reference evidence="3" key="2">
    <citation type="submission" date="2020-05" db="UniProtKB">
        <authorList>
            <consortium name="EnsemblMetazoa"/>
        </authorList>
    </citation>
    <scope>IDENTIFICATION</scope>
    <source>
        <strain evidence="3">maculatus3</strain>
    </source>
</reference>
<keyword evidence="2" id="KW-1133">Transmembrane helix</keyword>
<feature type="transmembrane region" description="Helical" evidence="2">
    <location>
        <begin position="110"/>
        <end position="130"/>
    </location>
</feature>
<keyword evidence="2" id="KW-0812">Transmembrane</keyword>
<proteinExistence type="predicted"/>
<evidence type="ECO:0000256" key="1">
    <source>
        <dbReference type="SAM" id="MobiDB-lite"/>
    </source>
</evidence>
<name>A0A182SA22_9DIPT</name>
<dbReference type="AlphaFoldDB" id="A0A182SA22"/>
<feature type="compositionally biased region" description="Polar residues" evidence="1">
    <location>
        <begin position="211"/>
        <end position="220"/>
    </location>
</feature>
<feature type="compositionally biased region" description="Pro residues" evidence="1">
    <location>
        <begin position="71"/>
        <end position="93"/>
    </location>
</feature>
<evidence type="ECO:0000256" key="2">
    <source>
        <dbReference type="SAM" id="Phobius"/>
    </source>
</evidence>
<dbReference type="VEuPathDB" id="VectorBase:AMAM002671"/>
<reference evidence="4" key="1">
    <citation type="submission" date="2013-09" db="EMBL/GenBank/DDBJ databases">
        <title>The Genome Sequence of Anopheles maculatus species B.</title>
        <authorList>
            <consortium name="The Broad Institute Genomics Platform"/>
            <person name="Neafsey D.E."/>
            <person name="Besansky N."/>
            <person name="Howell P."/>
            <person name="Walton C."/>
            <person name="Young S.K."/>
            <person name="Zeng Q."/>
            <person name="Gargeya S."/>
            <person name="Fitzgerald M."/>
            <person name="Haas B."/>
            <person name="Abouelleil A."/>
            <person name="Allen A.W."/>
            <person name="Alvarado L."/>
            <person name="Arachchi H.M."/>
            <person name="Berlin A.M."/>
            <person name="Chapman S.B."/>
            <person name="Gainer-Dewar J."/>
            <person name="Goldberg J."/>
            <person name="Griggs A."/>
            <person name="Gujja S."/>
            <person name="Hansen M."/>
            <person name="Howarth C."/>
            <person name="Imamovic A."/>
            <person name="Ireland A."/>
            <person name="Larimer J."/>
            <person name="McCowan C."/>
            <person name="Murphy C."/>
            <person name="Pearson M."/>
            <person name="Poon T.W."/>
            <person name="Priest M."/>
            <person name="Roberts A."/>
            <person name="Saif S."/>
            <person name="Shea T."/>
            <person name="Sisk P."/>
            <person name="Sykes S."/>
            <person name="Wortman J."/>
            <person name="Nusbaum C."/>
            <person name="Birren B."/>
        </authorList>
    </citation>
    <scope>NUCLEOTIDE SEQUENCE [LARGE SCALE GENOMIC DNA]</scope>
    <source>
        <strain evidence="4">maculatus3</strain>
    </source>
</reference>
<dbReference type="Proteomes" id="UP000075901">
    <property type="component" value="Unassembled WGS sequence"/>
</dbReference>
<organism evidence="3 4">
    <name type="scientific">Anopheles maculatus</name>
    <dbReference type="NCBI Taxonomy" id="74869"/>
    <lineage>
        <taxon>Eukaryota</taxon>
        <taxon>Metazoa</taxon>
        <taxon>Ecdysozoa</taxon>
        <taxon>Arthropoda</taxon>
        <taxon>Hexapoda</taxon>
        <taxon>Insecta</taxon>
        <taxon>Pterygota</taxon>
        <taxon>Neoptera</taxon>
        <taxon>Endopterygota</taxon>
        <taxon>Diptera</taxon>
        <taxon>Nematocera</taxon>
        <taxon>Culicoidea</taxon>
        <taxon>Culicidae</taxon>
        <taxon>Anophelinae</taxon>
        <taxon>Anopheles</taxon>
        <taxon>Anopheles maculatus group</taxon>
    </lineage>
</organism>
<protein>
    <submittedName>
        <fullName evidence="3">Uncharacterized protein</fullName>
    </submittedName>
</protein>
<feature type="region of interest" description="Disordered" evidence="1">
    <location>
        <begin position="141"/>
        <end position="257"/>
    </location>
</feature>
<sequence length="257" mass="27501">MVDSLRNKFGMAISTLVNDDLENPVQSVFRHYIQNTIKSFFGGEPKEDLPSKPSYGEVDIALEQKFGAMYPLPPPPPPGPVSPFPPATEPTVPPKKQRSSLTGLSKYGPWGYLFLGMLICGGALLICGLWECCCRSHKPEHSVDDSLPDQVPSFLQTSSPADGGRPGLTVGDSPTSHNLPHYGELDPPPAYSVLFPTQKPADGNELPVTAETAQNNSPPGSISERNDARHSGRVDEEPVVVASEALPLPDSSSSTVS</sequence>
<feature type="compositionally biased region" description="Basic and acidic residues" evidence="1">
    <location>
        <begin position="224"/>
        <end position="236"/>
    </location>
</feature>
<dbReference type="EnsemblMetazoa" id="AMAM002671-RA">
    <property type="protein sequence ID" value="AMAM002671-PA"/>
    <property type="gene ID" value="AMAM002671"/>
</dbReference>
<keyword evidence="2" id="KW-0472">Membrane</keyword>
<evidence type="ECO:0000313" key="4">
    <source>
        <dbReference type="Proteomes" id="UP000075901"/>
    </source>
</evidence>
<accession>A0A182SA22</accession>